<dbReference type="GO" id="GO:0043022">
    <property type="term" value="F:ribosome binding"/>
    <property type="evidence" value="ECO:0007669"/>
    <property type="project" value="TreeGrafter"/>
</dbReference>
<dbReference type="NCBIfam" id="TIGR00008">
    <property type="entry name" value="infA"/>
    <property type="match status" value="1"/>
</dbReference>
<dbReference type="PROSITE" id="PS50832">
    <property type="entry name" value="S1_IF1_TYPE"/>
    <property type="match status" value="1"/>
</dbReference>
<evidence type="ECO:0000256" key="1">
    <source>
        <dbReference type="ARBA" id="ARBA00010939"/>
    </source>
</evidence>
<comment type="similarity">
    <text evidence="1">Belongs to the IF-1 family.</text>
</comment>
<dbReference type="Pfam" id="PF01176">
    <property type="entry name" value="eIF-1a"/>
    <property type="match status" value="1"/>
</dbReference>
<keyword evidence="2 5" id="KW-0396">Initiation factor</keyword>
<dbReference type="AlphaFoldDB" id="A0A1G2H177"/>
<organism evidence="7 8">
    <name type="scientific">Candidatus Ryanbacteria bacterium RIFCSPLOWO2_02_FULL_47_14</name>
    <dbReference type="NCBI Taxonomy" id="1802129"/>
    <lineage>
        <taxon>Bacteria</taxon>
        <taxon>Candidatus Ryaniibacteriota</taxon>
    </lineage>
</organism>
<proteinExistence type="inferred from homology"/>
<dbReference type="PANTHER" id="PTHR33370:SF1">
    <property type="entry name" value="TRANSLATION INITIATION FACTOR IF-1, CHLOROPLASTIC"/>
    <property type="match status" value="1"/>
</dbReference>
<evidence type="ECO:0000256" key="2">
    <source>
        <dbReference type="ARBA" id="ARBA00022540"/>
    </source>
</evidence>
<dbReference type="InterPro" id="IPR004368">
    <property type="entry name" value="TIF_IF1"/>
</dbReference>
<accession>A0A1G2H177</accession>
<dbReference type="STRING" id="1802129.A3J04_02555"/>
<gene>
    <name evidence="7" type="ORF">A3J04_02555</name>
</gene>
<protein>
    <recommendedName>
        <fullName evidence="4">Translation initiation factor IF-1</fullName>
    </recommendedName>
</protein>
<comment type="caution">
    <text evidence="7">The sequence shown here is derived from an EMBL/GenBank/DDBJ whole genome shotgun (WGS) entry which is preliminary data.</text>
</comment>
<dbReference type="InterPro" id="IPR006196">
    <property type="entry name" value="RNA-binding_domain_S1_IF1"/>
</dbReference>
<dbReference type="GO" id="GO:0003723">
    <property type="term" value="F:RNA binding"/>
    <property type="evidence" value="ECO:0007669"/>
    <property type="project" value="InterPro"/>
</dbReference>
<name>A0A1G2H177_9BACT</name>
<dbReference type="InterPro" id="IPR012340">
    <property type="entry name" value="NA-bd_OB-fold"/>
</dbReference>
<evidence type="ECO:0000256" key="3">
    <source>
        <dbReference type="ARBA" id="ARBA00022917"/>
    </source>
</evidence>
<keyword evidence="3 5" id="KW-0648">Protein biosynthesis</keyword>
<evidence type="ECO:0000313" key="8">
    <source>
        <dbReference type="Proteomes" id="UP000177954"/>
    </source>
</evidence>
<evidence type="ECO:0000256" key="4">
    <source>
        <dbReference type="NCBIfam" id="TIGR00008"/>
    </source>
</evidence>
<dbReference type="Proteomes" id="UP000177954">
    <property type="component" value="Unassembled WGS sequence"/>
</dbReference>
<reference evidence="7 8" key="1">
    <citation type="journal article" date="2016" name="Nat. Commun.">
        <title>Thousands of microbial genomes shed light on interconnected biogeochemical processes in an aquifer system.</title>
        <authorList>
            <person name="Anantharaman K."/>
            <person name="Brown C.T."/>
            <person name="Hug L.A."/>
            <person name="Sharon I."/>
            <person name="Castelle C.J."/>
            <person name="Probst A.J."/>
            <person name="Thomas B.C."/>
            <person name="Singh A."/>
            <person name="Wilkins M.J."/>
            <person name="Karaoz U."/>
            <person name="Brodie E.L."/>
            <person name="Williams K.H."/>
            <person name="Hubbard S.S."/>
            <person name="Banfield J.F."/>
        </authorList>
    </citation>
    <scope>NUCLEOTIDE SEQUENCE [LARGE SCALE GENOMIC DNA]</scope>
</reference>
<dbReference type="SUPFAM" id="SSF50249">
    <property type="entry name" value="Nucleic acid-binding proteins"/>
    <property type="match status" value="1"/>
</dbReference>
<dbReference type="PANTHER" id="PTHR33370">
    <property type="entry name" value="TRANSLATION INITIATION FACTOR IF-1, CHLOROPLASTIC"/>
    <property type="match status" value="1"/>
</dbReference>
<dbReference type="EMBL" id="MHNZ01000027">
    <property type="protein sequence ID" value="OGZ56119.1"/>
    <property type="molecule type" value="Genomic_DNA"/>
</dbReference>
<evidence type="ECO:0000313" key="7">
    <source>
        <dbReference type="EMBL" id="OGZ56119.1"/>
    </source>
</evidence>
<evidence type="ECO:0000259" key="6">
    <source>
        <dbReference type="PROSITE" id="PS50832"/>
    </source>
</evidence>
<dbReference type="GO" id="GO:0005829">
    <property type="term" value="C:cytosol"/>
    <property type="evidence" value="ECO:0007669"/>
    <property type="project" value="TreeGrafter"/>
</dbReference>
<dbReference type="Gene3D" id="2.40.50.140">
    <property type="entry name" value="Nucleic acid-binding proteins"/>
    <property type="match status" value="1"/>
</dbReference>
<evidence type="ECO:0000256" key="5">
    <source>
        <dbReference type="PROSITE-ProRule" id="PRU00181"/>
    </source>
</evidence>
<sequence>MHEGKQTKEGVVMEAFKGGLFRIKLNGSQEEVSAYLSGKMRLHYIKVLVGDRVRVEFSEYDRERGRIIQRL</sequence>
<dbReference type="GO" id="GO:0003743">
    <property type="term" value="F:translation initiation factor activity"/>
    <property type="evidence" value="ECO:0007669"/>
    <property type="project" value="UniProtKB-UniRule"/>
</dbReference>
<feature type="domain" description="S1-like" evidence="6">
    <location>
        <begin position="34"/>
        <end position="71"/>
    </location>
</feature>